<dbReference type="GO" id="GO:0016491">
    <property type="term" value="F:oxidoreductase activity"/>
    <property type="evidence" value="ECO:0007669"/>
    <property type="project" value="UniProtKB-KW"/>
</dbReference>
<dbReference type="Proteomes" id="UP000285123">
    <property type="component" value="Unassembled WGS sequence"/>
</dbReference>
<feature type="domain" description="FAD-binding PCMH-type" evidence="6">
    <location>
        <begin position="1"/>
        <end position="87"/>
    </location>
</feature>
<proteinExistence type="inferred from homology"/>
<dbReference type="InterPro" id="IPR050416">
    <property type="entry name" value="FAD-linked_Oxidoreductase"/>
</dbReference>
<comment type="similarity">
    <text evidence="2">Belongs to the oxygen-dependent FAD-linked oxidoreductase family.</text>
</comment>
<dbReference type="PANTHER" id="PTHR42973">
    <property type="entry name" value="BINDING OXIDOREDUCTASE, PUTATIVE (AFU_ORTHOLOGUE AFUA_1G17690)-RELATED"/>
    <property type="match status" value="1"/>
</dbReference>
<evidence type="ECO:0000256" key="1">
    <source>
        <dbReference type="ARBA" id="ARBA00001974"/>
    </source>
</evidence>
<name>A0A423Q741_9GAMM</name>
<evidence type="ECO:0000313" key="7">
    <source>
        <dbReference type="EMBL" id="ROO36045.1"/>
    </source>
</evidence>
<dbReference type="InterPro" id="IPR012951">
    <property type="entry name" value="BBE"/>
</dbReference>
<protein>
    <submittedName>
        <fullName evidence="7">FAD-linked oxidase</fullName>
    </submittedName>
</protein>
<accession>A0A423Q741</accession>
<dbReference type="PROSITE" id="PS51387">
    <property type="entry name" value="FAD_PCMH"/>
    <property type="match status" value="1"/>
</dbReference>
<dbReference type="AlphaFoldDB" id="A0A423Q741"/>
<dbReference type="InterPro" id="IPR006094">
    <property type="entry name" value="Oxid_FAD_bind_N"/>
</dbReference>
<dbReference type="InterPro" id="IPR016166">
    <property type="entry name" value="FAD-bd_PCMH"/>
</dbReference>
<reference evidence="7 8" key="1">
    <citation type="submission" date="2013-10" db="EMBL/GenBank/DDBJ databases">
        <title>Salinisphaera halophila YIM 95161 Genome Sequencing.</title>
        <authorList>
            <person name="Lai Q."/>
            <person name="Li C."/>
            <person name="Shao Z."/>
        </authorList>
    </citation>
    <scope>NUCLEOTIDE SEQUENCE [LARGE SCALE GENOMIC DNA]</scope>
    <source>
        <strain evidence="7 8">YIM 95161</strain>
    </source>
</reference>
<keyword evidence="4" id="KW-0274">FAD</keyword>
<dbReference type="RefSeq" id="WP_123589852.1">
    <property type="nucleotide sequence ID" value="NZ_AYKF01000025.1"/>
</dbReference>
<feature type="non-terminal residue" evidence="7">
    <location>
        <position position="1"/>
    </location>
</feature>
<dbReference type="EMBL" id="AYKF01000025">
    <property type="protein sequence ID" value="ROO36045.1"/>
    <property type="molecule type" value="Genomic_DNA"/>
</dbReference>
<gene>
    <name evidence="7" type="ORF">SAHL_02595</name>
</gene>
<dbReference type="Pfam" id="PF01565">
    <property type="entry name" value="FAD_binding_4"/>
    <property type="match status" value="1"/>
</dbReference>
<evidence type="ECO:0000256" key="5">
    <source>
        <dbReference type="ARBA" id="ARBA00023002"/>
    </source>
</evidence>
<dbReference type="GO" id="GO:0071949">
    <property type="term" value="F:FAD binding"/>
    <property type="evidence" value="ECO:0007669"/>
    <property type="project" value="InterPro"/>
</dbReference>
<dbReference type="InterPro" id="IPR036318">
    <property type="entry name" value="FAD-bd_PCMH-like_sf"/>
</dbReference>
<evidence type="ECO:0000313" key="8">
    <source>
        <dbReference type="Proteomes" id="UP000285123"/>
    </source>
</evidence>
<dbReference type="Gene3D" id="3.30.465.10">
    <property type="match status" value="1"/>
</dbReference>
<keyword evidence="3" id="KW-0285">Flavoprotein</keyword>
<comment type="cofactor">
    <cofactor evidence="1">
        <name>FAD</name>
        <dbReference type="ChEBI" id="CHEBI:57692"/>
    </cofactor>
</comment>
<dbReference type="OrthoDB" id="9775082at2"/>
<evidence type="ECO:0000256" key="4">
    <source>
        <dbReference type="ARBA" id="ARBA00022827"/>
    </source>
</evidence>
<evidence type="ECO:0000256" key="3">
    <source>
        <dbReference type="ARBA" id="ARBA00022630"/>
    </source>
</evidence>
<keyword evidence="5" id="KW-0560">Oxidoreductase</keyword>
<dbReference type="SUPFAM" id="SSF56176">
    <property type="entry name" value="FAD-binding/transporter-associated domain-like"/>
    <property type="match status" value="1"/>
</dbReference>
<dbReference type="InterPro" id="IPR016169">
    <property type="entry name" value="FAD-bd_PCMH_sub2"/>
</dbReference>
<sequence>QVHGLATPGGFISSTGVAGLTLGGGFGYLSRKRGLTVDNLCSVDLVTAAGELVRASADCNPDLFWGLKGGGGNFGVITSFEFDLHALGPDVLAGPVVHAFDDAPHVLREVTSLMRDAPDEVSCLPVLRHAPPAPFIPEAYHGRMILLLALIYAGDPDDAEAALAPLRGIGDPIADAVGIKPYTAFQSMFDASANAGARNYWKGHYFDALSGEAVDALCEHAARMTSKESVIGMLSLGGEIARWPAESAPYPHRNAAWVLNIQARWRDAVEDTRHITWARETFNAVAPFTTGGVYINFISGDEGTARVRAAYGGRIHDRLAALKGEWDPDNVFHLNQNIAPAVSATA</sequence>
<dbReference type="PANTHER" id="PTHR42973:SF39">
    <property type="entry name" value="FAD-BINDING PCMH-TYPE DOMAIN-CONTAINING PROTEIN"/>
    <property type="match status" value="1"/>
</dbReference>
<evidence type="ECO:0000259" key="6">
    <source>
        <dbReference type="PROSITE" id="PS51387"/>
    </source>
</evidence>
<evidence type="ECO:0000256" key="2">
    <source>
        <dbReference type="ARBA" id="ARBA00005466"/>
    </source>
</evidence>
<organism evidence="7 8">
    <name type="scientific">Salinisphaera orenii YIM 95161</name>
    <dbReference type="NCBI Taxonomy" id="1051139"/>
    <lineage>
        <taxon>Bacteria</taxon>
        <taxon>Pseudomonadati</taxon>
        <taxon>Pseudomonadota</taxon>
        <taxon>Gammaproteobacteria</taxon>
        <taxon>Salinisphaerales</taxon>
        <taxon>Salinisphaeraceae</taxon>
        <taxon>Salinisphaera</taxon>
    </lineage>
</organism>
<dbReference type="Pfam" id="PF08031">
    <property type="entry name" value="BBE"/>
    <property type="match status" value="1"/>
</dbReference>
<comment type="caution">
    <text evidence="7">The sequence shown here is derived from an EMBL/GenBank/DDBJ whole genome shotgun (WGS) entry which is preliminary data.</text>
</comment>
<dbReference type="Gene3D" id="3.40.462.20">
    <property type="match status" value="1"/>
</dbReference>